<dbReference type="EMBL" id="FNXT01000363">
    <property type="protein sequence ID" value="SZX64048.1"/>
    <property type="molecule type" value="Genomic_DNA"/>
</dbReference>
<dbReference type="AlphaFoldDB" id="A0A383VER7"/>
<proteinExistence type="predicted"/>
<feature type="compositionally biased region" description="Polar residues" evidence="1">
    <location>
        <begin position="601"/>
        <end position="613"/>
    </location>
</feature>
<feature type="region of interest" description="Disordered" evidence="1">
    <location>
        <begin position="565"/>
        <end position="613"/>
    </location>
</feature>
<protein>
    <submittedName>
        <fullName evidence="2">Uncharacterized protein</fullName>
    </submittedName>
</protein>
<evidence type="ECO:0000256" key="1">
    <source>
        <dbReference type="SAM" id="MobiDB-lite"/>
    </source>
</evidence>
<dbReference type="STRING" id="3088.A0A383VER7"/>
<gene>
    <name evidence="2" type="ORF">BQ4739_LOCUS4575</name>
</gene>
<evidence type="ECO:0000313" key="3">
    <source>
        <dbReference type="Proteomes" id="UP000256970"/>
    </source>
</evidence>
<reference evidence="2 3" key="1">
    <citation type="submission" date="2016-10" db="EMBL/GenBank/DDBJ databases">
        <authorList>
            <person name="Cai Z."/>
        </authorList>
    </citation>
    <scope>NUCLEOTIDE SEQUENCE [LARGE SCALE GENOMIC DNA]</scope>
</reference>
<accession>A0A383VER7</accession>
<sequence length="613" mass="65153">MWAAGSLQQMRGCKIAATGHGLRHVGHLSQQVPCSPLHGCSRISSRPGAPKPKRGSRLIMYTGLESFLGLSALLKPEVAAVFSAVLAVGSVGLNYYGNLMTESKRVELQKELDREKQAEAVLQELASIIARYRGPLLESSVDLEQRLWHLATMTGEWYKAEDVLCGEEIAYTLFTLAQFLGFLEVVRREGPRERSFLAAGNPQGSDTLATLVEGFRFVLCASPATLQGWLDEPGELRDHPGARQRKPYQPVKGKRKAMTAGLKDGSGACVVPLRVSRGSQRAIGSQMGCTPLGSERHYTHSYSTFLGKLQTEPEFAAWLQPIEADLAALLTGPSWMGEPAARTHRVEVWGVDVFSWLQPIEADLAALLTGPSWMGEPAARTHRWTRVLLLQQLLVDAIDLLDPDYVRVPANRRIRLSPIAYAPLPNVQQYTAALTLLSGPMDATRFGAGLGGLVEPKDGEHFAALQNLLHPERVLQAANQVRSTRAAQGNGNGGTGSTQSAQRSPSSSANVSPTSTVAVDDEVGAAAAAAASGAAATPPADSIMPAFKLPSVGATGVQLLKAISGQKPPAEPQLQQGSGSLHDLGGTPVTSDAVRGVPQPANGTAKSSSGKST</sequence>
<feature type="region of interest" description="Disordered" evidence="1">
    <location>
        <begin position="232"/>
        <end position="254"/>
    </location>
</feature>
<feature type="region of interest" description="Disordered" evidence="1">
    <location>
        <begin position="482"/>
        <end position="516"/>
    </location>
</feature>
<feature type="compositionally biased region" description="Low complexity" evidence="1">
    <location>
        <begin position="497"/>
        <end position="516"/>
    </location>
</feature>
<organism evidence="2 3">
    <name type="scientific">Tetradesmus obliquus</name>
    <name type="common">Green alga</name>
    <name type="synonym">Acutodesmus obliquus</name>
    <dbReference type="NCBI Taxonomy" id="3088"/>
    <lineage>
        <taxon>Eukaryota</taxon>
        <taxon>Viridiplantae</taxon>
        <taxon>Chlorophyta</taxon>
        <taxon>core chlorophytes</taxon>
        <taxon>Chlorophyceae</taxon>
        <taxon>CS clade</taxon>
        <taxon>Sphaeropleales</taxon>
        <taxon>Scenedesmaceae</taxon>
        <taxon>Tetradesmus</taxon>
    </lineage>
</organism>
<dbReference type="Proteomes" id="UP000256970">
    <property type="component" value="Unassembled WGS sequence"/>
</dbReference>
<evidence type="ECO:0000313" key="2">
    <source>
        <dbReference type="EMBL" id="SZX64048.1"/>
    </source>
</evidence>
<feature type="compositionally biased region" description="Basic residues" evidence="1">
    <location>
        <begin position="242"/>
        <end position="254"/>
    </location>
</feature>
<keyword evidence="3" id="KW-1185">Reference proteome</keyword>
<name>A0A383VER7_TETOB</name>